<dbReference type="SUPFAM" id="SSF53850">
    <property type="entry name" value="Periplasmic binding protein-like II"/>
    <property type="match status" value="1"/>
</dbReference>
<dbReference type="InterPro" id="IPR015168">
    <property type="entry name" value="SsuA/THI5"/>
</dbReference>
<evidence type="ECO:0000259" key="1">
    <source>
        <dbReference type="Pfam" id="PF09084"/>
    </source>
</evidence>
<dbReference type="OrthoDB" id="9151569at2"/>
<dbReference type="AlphaFoldDB" id="A0A558ALV7"/>
<dbReference type="Gene3D" id="3.40.190.10">
    <property type="entry name" value="Periplasmic binding protein-like II"/>
    <property type="match status" value="2"/>
</dbReference>
<organism evidence="2 3">
    <name type="scientific">Amycolatopsis acidiphila</name>
    <dbReference type="NCBI Taxonomy" id="715473"/>
    <lineage>
        <taxon>Bacteria</taxon>
        <taxon>Bacillati</taxon>
        <taxon>Actinomycetota</taxon>
        <taxon>Actinomycetes</taxon>
        <taxon>Pseudonocardiales</taxon>
        <taxon>Pseudonocardiaceae</taxon>
        <taxon>Amycolatopsis</taxon>
    </lineage>
</organism>
<evidence type="ECO:0000313" key="2">
    <source>
        <dbReference type="EMBL" id="TVT25252.1"/>
    </source>
</evidence>
<dbReference type="EMBL" id="VJZA01000003">
    <property type="protein sequence ID" value="TVT25252.1"/>
    <property type="molecule type" value="Genomic_DNA"/>
</dbReference>
<evidence type="ECO:0000313" key="3">
    <source>
        <dbReference type="Proteomes" id="UP000318578"/>
    </source>
</evidence>
<feature type="domain" description="SsuA/THI5-like" evidence="1">
    <location>
        <begin position="14"/>
        <end position="227"/>
    </location>
</feature>
<keyword evidence="3" id="KW-1185">Reference proteome</keyword>
<proteinExistence type="predicted"/>
<name>A0A558ALV7_9PSEU</name>
<accession>A0A558ALV7</accession>
<gene>
    <name evidence="2" type="ORF">FNH06_02960</name>
</gene>
<dbReference type="Pfam" id="PF09084">
    <property type="entry name" value="NMT1"/>
    <property type="match status" value="1"/>
</dbReference>
<comment type="caution">
    <text evidence="2">The sequence shown here is derived from an EMBL/GenBank/DDBJ whole genome shotgun (WGS) entry which is preliminary data.</text>
</comment>
<sequence>MRLAVPDLVSNSYFPAIAAVELGYLRDEGLDVELDLLFPVTDAAVALREGEIDFLAGTAHAPLYADPDWGDMKLLASLSRNMYWFLVVRPDLDVTRETLAKLHDVRIGAAPGPDLGLRRLLDVEGVDLDTAGVTIAPVPGTAGNVSFGVTAAQALQEGKIDAFWANGMGTEVAVRNGVGRVVVDARRDGGDAALFTFPALMASGRTIRDQPDATAAAVRGIMRAQRELRADTALATQVGRALFPAMEAELIAALIERDLDFYQPAVTREAVAGLTGFARASGLTELGLGYDDVVAGSVRSLW</sequence>
<protein>
    <submittedName>
        <fullName evidence="2">ABC transporter substrate-binding protein</fullName>
    </submittedName>
</protein>
<reference evidence="2 3" key="1">
    <citation type="submission" date="2019-07" db="EMBL/GenBank/DDBJ databases">
        <title>New species of Amycolatopsis and Streptomyces.</title>
        <authorList>
            <person name="Duangmal K."/>
            <person name="Teo W.F.A."/>
            <person name="Lipun K."/>
        </authorList>
    </citation>
    <scope>NUCLEOTIDE SEQUENCE [LARGE SCALE GENOMIC DNA]</scope>
    <source>
        <strain evidence="2 3">JCM 30562</strain>
    </source>
</reference>
<dbReference type="PANTHER" id="PTHR30024">
    <property type="entry name" value="ALIPHATIC SULFONATES-BINDING PROTEIN-RELATED"/>
    <property type="match status" value="1"/>
</dbReference>
<dbReference type="RefSeq" id="WP_144633159.1">
    <property type="nucleotide sequence ID" value="NZ_BNAX01000014.1"/>
</dbReference>
<dbReference type="Proteomes" id="UP000318578">
    <property type="component" value="Unassembled WGS sequence"/>
</dbReference>